<dbReference type="PANTHER" id="PTHR30309">
    <property type="entry name" value="INNER MEMBRANE PROTEIN YGIH"/>
    <property type="match status" value="1"/>
</dbReference>
<evidence type="ECO:0000256" key="1">
    <source>
        <dbReference type="ARBA" id="ARBA00022475"/>
    </source>
</evidence>
<feature type="transmembrane region" description="Helical" evidence="10">
    <location>
        <begin position="78"/>
        <end position="97"/>
    </location>
</feature>
<evidence type="ECO:0000256" key="7">
    <source>
        <dbReference type="ARBA" id="ARBA00023136"/>
    </source>
</evidence>
<keyword evidence="1 10" id="KW-1003">Cell membrane</keyword>
<dbReference type="Proteomes" id="UP001597451">
    <property type="component" value="Unassembled WGS sequence"/>
</dbReference>
<comment type="function">
    <text evidence="10">Catalyzes the transfer of an acyl group from acyl-phosphate (acyl-PO(4)) to glycerol-3-phosphate (G3P) to form lysophosphatidic acid (LPA). This enzyme utilizes acyl-phosphate as fatty acyl donor, but not acyl-CoA or acyl-ACP.</text>
</comment>
<proteinExistence type="inferred from homology"/>
<feature type="transmembrane region" description="Helical" evidence="10">
    <location>
        <begin position="48"/>
        <end position="72"/>
    </location>
</feature>
<reference evidence="12" key="1">
    <citation type="journal article" date="2019" name="Int. J. Syst. Evol. Microbiol.">
        <title>The Global Catalogue of Microorganisms (GCM) 10K type strain sequencing project: providing services to taxonomists for standard genome sequencing and annotation.</title>
        <authorList>
            <consortium name="The Broad Institute Genomics Platform"/>
            <consortium name="The Broad Institute Genome Sequencing Center for Infectious Disease"/>
            <person name="Wu L."/>
            <person name="Ma J."/>
        </authorList>
    </citation>
    <scope>NUCLEOTIDE SEQUENCE [LARGE SCALE GENOMIC DNA]</scope>
    <source>
        <strain evidence="12">TISTR 1858</strain>
    </source>
</reference>
<dbReference type="EMBL" id="JBHUMX010000045">
    <property type="protein sequence ID" value="MFD2630599.1"/>
    <property type="molecule type" value="Genomic_DNA"/>
</dbReference>
<dbReference type="GO" id="GO:0004366">
    <property type="term" value="F:glycerol-3-phosphate O-acyltransferase activity"/>
    <property type="evidence" value="ECO:0007669"/>
    <property type="project" value="UniProtKB-EC"/>
</dbReference>
<feature type="transmembrane region" description="Helical" evidence="10">
    <location>
        <begin position="109"/>
        <end position="133"/>
    </location>
</feature>
<evidence type="ECO:0000256" key="5">
    <source>
        <dbReference type="ARBA" id="ARBA00022989"/>
    </source>
</evidence>
<dbReference type="InterPro" id="IPR003811">
    <property type="entry name" value="G3P_acylTferase_PlsY"/>
</dbReference>
<evidence type="ECO:0000256" key="6">
    <source>
        <dbReference type="ARBA" id="ARBA00023098"/>
    </source>
</evidence>
<comment type="similarity">
    <text evidence="10">Belongs to the PlsY family.</text>
</comment>
<dbReference type="PANTHER" id="PTHR30309:SF0">
    <property type="entry name" value="GLYCEROL-3-PHOSPHATE ACYLTRANSFERASE-RELATED"/>
    <property type="match status" value="1"/>
</dbReference>
<organism evidence="11 12">
    <name type="scientific">Oceanobacillus kapialis</name>
    <dbReference type="NCBI Taxonomy" id="481353"/>
    <lineage>
        <taxon>Bacteria</taxon>
        <taxon>Bacillati</taxon>
        <taxon>Bacillota</taxon>
        <taxon>Bacilli</taxon>
        <taxon>Bacillales</taxon>
        <taxon>Bacillaceae</taxon>
        <taxon>Oceanobacillus</taxon>
    </lineage>
</organism>
<keyword evidence="2 10" id="KW-0444">Lipid biosynthesis</keyword>
<comment type="caution">
    <text evidence="11">The sequence shown here is derived from an EMBL/GenBank/DDBJ whole genome shotgun (WGS) entry which is preliminary data.</text>
</comment>
<keyword evidence="4 10" id="KW-0812">Transmembrane</keyword>
<feature type="transmembrane region" description="Helical" evidence="10">
    <location>
        <begin position="6"/>
        <end position="27"/>
    </location>
</feature>
<evidence type="ECO:0000313" key="12">
    <source>
        <dbReference type="Proteomes" id="UP001597451"/>
    </source>
</evidence>
<dbReference type="HAMAP" id="MF_01043">
    <property type="entry name" value="PlsY"/>
    <property type="match status" value="1"/>
</dbReference>
<comment type="catalytic activity">
    <reaction evidence="10">
        <text>an acyl phosphate + sn-glycerol 3-phosphate = a 1-acyl-sn-glycero-3-phosphate + phosphate</text>
        <dbReference type="Rhea" id="RHEA:34075"/>
        <dbReference type="ChEBI" id="CHEBI:43474"/>
        <dbReference type="ChEBI" id="CHEBI:57597"/>
        <dbReference type="ChEBI" id="CHEBI:57970"/>
        <dbReference type="ChEBI" id="CHEBI:59918"/>
        <dbReference type="EC" id="2.3.1.275"/>
    </reaction>
</comment>
<comment type="subunit">
    <text evidence="10">Probably interacts with PlsX.</text>
</comment>
<comment type="pathway">
    <text evidence="10">Lipid metabolism; phospholipid metabolism.</text>
</comment>
<accession>A0ABW5Q4Q5</accession>
<keyword evidence="8 10" id="KW-0594">Phospholipid biosynthesis</keyword>
<dbReference type="EC" id="2.3.1.275" evidence="10"/>
<keyword evidence="3 10" id="KW-0808">Transferase</keyword>
<gene>
    <name evidence="10 11" type="primary">plsY</name>
    <name evidence="11" type="ORF">ACFSUN_17670</name>
</gene>
<evidence type="ECO:0000256" key="8">
    <source>
        <dbReference type="ARBA" id="ARBA00023209"/>
    </source>
</evidence>
<dbReference type="SMART" id="SM01207">
    <property type="entry name" value="G3P_acyltransf"/>
    <property type="match status" value="1"/>
</dbReference>
<keyword evidence="7 10" id="KW-0472">Membrane</keyword>
<evidence type="ECO:0000256" key="9">
    <source>
        <dbReference type="ARBA" id="ARBA00023264"/>
    </source>
</evidence>
<name>A0ABW5Q4Q5_9BACI</name>
<keyword evidence="5 10" id="KW-1133">Transmembrane helix</keyword>
<feature type="transmembrane region" description="Helical" evidence="10">
    <location>
        <begin position="145"/>
        <end position="173"/>
    </location>
</feature>
<dbReference type="RefSeq" id="WP_379564007.1">
    <property type="nucleotide sequence ID" value="NZ_CP085256.1"/>
</dbReference>
<keyword evidence="11" id="KW-0012">Acyltransferase</keyword>
<evidence type="ECO:0000256" key="4">
    <source>
        <dbReference type="ARBA" id="ARBA00022692"/>
    </source>
</evidence>
<comment type="subcellular location">
    <subcellularLocation>
        <location evidence="10">Cell membrane</location>
        <topology evidence="10">Multi-pass membrane protein</topology>
    </subcellularLocation>
</comment>
<dbReference type="Pfam" id="PF02660">
    <property type="entry name" value="G3P_acyltransf"/>
    <property type="match status" value="1"/>
</dbReference>
<sequence length="193" mass="21033">MDYIIFAIIAYLLGSIPTALIVGKLGYNIDIREHGSGNLGATNTFRVLGFKAGSIVTVSDILKGTVATLVPLLFDADVYRLIIGLFAVLGHTYPIFAKFKGGKAVATSGGIILGINPLLFVIMVSTFLLSLYLSKYVSLSSIITGFVTVICSILFKDTGLIIVTSLLTIFVIYRHRANIKRIRQKTEPKITWM</sequence>
<evidence type="ECO:0000256" key="10">
    <source>
        <dbReference type="HAMAP-Rule" id="MF_01043"/>
    </source>
</evidence>
<evidence type="ECO:0000256" key="2">
    <source>
        <dbReference type="ARBA" id="ARBA00022516"/>
    </source>
</evidence>
<evidence type="ECO:0000256" key="3">
    <source>
        <dbReference type="ARBA" id="ARBA00022679"/>
    </source>
</evidence>
<protein>
    <recommendedName>
        <fullName evidence="10">Glycerol-3-phosphate acyltransferase</fullName>
    </recommendedName>
    <alternativeName>
        <fullName evidence="10">Acyl-PO4 G3P acyltransferase</fullName>
    </alternativeName>
    <alternativeName>
        <fullName evidence="10">Acyl-phosphate--glycerol-3-phosphate acyltransferase</fullName>
    </alternativeName>
    <alternativeName>
        <fullName evidence="10">G3P acyltransferase</fullName>
        <shortName evidence="10">GPAT</shortName>
        <ecNumber evidence="10">2.3.1.275</ecNumber>
    </alternativeName>
    <alternativeName>
        <fullName evidence="10">Lysophosphatidic acid synthase</fullName>
        <shortName evidence="10">LPA synthase</shortName>
    </alternativeName>
</protein>
<keyword evidence="9 10" id="KW-1208">Phospholipid metabolism</keyword>
<keyword evidence="12" id="KW-1185">Reference proteome</keyword>
<evidence type="ECO:0000313" key="11">
    <source>
        <dbReference type="EMBL" id="MFD2630599.1"/>
    </source>
</evidence>
<keyword evidence="6 10" id="KW-0443">Lipid metabolism</keyword>
<dbReference type="NCBIfam" id="TIGR00023">
    <property type="entry name" value="glycerol-3-phosphate 1-O-acyltransferase PlsY"/>
    <property type="match status" value="1"/>
</dbReference>